<evidence type="ECO:0008006" key="4">
    <source>
        <dbReference type="Google" id="ProtNLM"/>
    </source>
</evidence>
<dbReference type="PANTHER" id="PTHR35526">
    <property type="entry name" value="ANTI-SIGMA-F FACTOR RSBW-RELATED"/>
    <property type="match status" value="1"/>
</dbReference>
<dbReference type="CDD" id="cd16936">
    <property type="entry name" value="HATPase_RsbW-like"/>
    <property type="match status" value="1"/>
</dbReference>
<dbReference type="InterPro" id="IPR036890">
    <property type="entry name" value="HATPase_C_sf"/>
</dbReference>
<dbReference type="Proteomes" id="UP000679307">
    <property type="component" value="Chromosome"/>
</dbReference>
<keyword evidence="3" id="KW-1185">Reference proteome</keyword>
<protein>
    <recommendedName>
        <fullName evidence="4">ATP-binding protein</fullName>
    </recommendedName>
</protein>
<dbReference type="EMBL" id="CP075371">
    <property type="protein sequence ID" value="QVT78321.1"/>
    <property type="molecule type" value="Genomic_DNA"/>
</dbReference>
<reference evidence="2 3" key="1">
    <citation type="submission" date="2021-05" db="EMBL/GenBank/DDBJ databases">
        <title>Complete genome of Nocardioides aquaticus KCTC 9944T isolated from meromictic and hypersaline Ekho Lake, Antarctica.</title>
        <authorList>
            <person name="Hwang K."/>
            <person name="Kim K.M."/>
            <person name="Choe H."/>
        </authorList>
    </citation>
    <scope>NUCLEOTIDE SEQUENCE [LARGE SCALE GENOMIC DNA]</scope>
    <source>
        <strain evidence="2 3">KCTC 9944</strain>
    </source>
</reference>
<evidence type="ECO:0000313" key="3">
    <source>
        <dbReference type="Proteomes" id="UP000679307"/>
    </source>
</evidence>
<sequence>MTSTPPQIALAPGPRSVQDARRWVVGRCRDLGRPELAECAEVGVSELVSNALLHGSAPIQVGVAGTAAHPRVEVRDASTDAPRIGSGTEATLLGDHLDDDALLTFGRGLGIVARVSRAWGADIDDDGKVVWFEPAEDVEDVATEGVVTGLTGQAARRRALDRAGVRTFVLPGVPLRLHVAFVRHYRELRREVRLLALAHATTYPLARDLSELFTALDAPAYDGLLLAVADIADAADAAVHDHAEGHTAVDLRVDLTREGAAELGRLAELLEAADVFCREERLLALARDHEQRRFQRWFLEELEAQGAGAAPRRWDEEPGDGAPGDGAPGDGDGDDERPRTTVR</sequence>
<accession>A0ABX8ECZ4</accession>
<feature type="compositionally biased region" description="Gly residues" evidence="1">
    <location>
        <begin position="321"/>
        <end position="330"/>
    </location>
</feature>
<evidence type="ECO:0000313" key="2">
    <source>
        <dbReference type="EMBL" id="QVT78321.1"/>
    </source>
</evidence>
<feature type="region of interest" description="Disordered" evidence="1">
    <location>
        <begin position="307"/>
        <end position="343"/>
    </location>
</feature>
<organism evidence="2 3">
    <name type="scientific">Nocardioides aquaticus</name>
    <dbReference type="NCBI Taxonomy" id="160826"/>
    <lineage>
        <taxon>Bacteria</taxon>
        <taxon>Bacillati</taxon>
        <taxon>Actinomycetota</taxon>
        <taxon>Actinomycetes</taxon>
        <taxon>Propionibacteriales</taxon>
        <taxon>Nocardioidaceae</taxon>
        <taxon>Nocardioides</taxon>
    </lineage>
</organism>
<dbReference type="Gene3D" id="3.30.565.10">
    <property type="entry name" value="Histidine kinase-like ATPase, C-terminal domain"/>
    <property type="match status" value="1"/>
</dbReference>
<gene>
    <name evidence="2" type="ORF">ENKNEFLB_00697</name>
</gene>
<dbReference type="PANTHER" id="PTHR35526:SF3">
    <property type="entry name" value="ANTI-SIGMA-F FACTOR RSBW"/>
    <property type="match status" value="1"/>
</dbReference>
<dbReference type="RefSeq" id="WP_214057915.1">
    <property type="nucleotide sequence ID" value="NZ_CP075371.1"/>
</dbReference>
<name>A0ABX8ECZ4_9ACTN</name>
<evidence type="ECO:0000256" key="1">
    <source>
        <dbReference type="SAM" id="MobiDB-lite"/>
    </source>
</evidence>
<proteinExistence type="predicted"/>
<dbReference type="InterPro" id="IPR050267">
    <property type="entry name" value="Anti-sigma-factor_SerPK"/>
</dbReference>
<dbReference type="SUPFAM" id="SSF55874">
    <property type="entry name" value="ATPase domain of HSP90 chaperone/DNA topoisomerase II/histidine kinase"/>
    <property type="match status" value="1"/>
</dbReference>